<comment type="subcellular location">
    <subcellularLocation>
        <location evidence="2">Secreted</location>
    </subcellularLocation>
</comment>
<evidence type="ECO:0000256" key="5">
    <source>
        <dbReference type="ARBA" id="ARBA00022670"/>
    </source>
</evidence>
<gene>
    <name evidence="12" type="ORF">GCM10007315_08220</name>
</gene>
<reference evidence="12" key="2">
    <citation type="submission" date="2020-09" db="EMBL/GenBank/DDBJ databases">
        <authorList>
            <person name="Sun Q."/>
            <person name="Kim S."/>
        </authorList>
    </citation>
    <scope>NUCLEOTIDE SEQUENCE</scope>
    <source>
        <strain evidence="12">KCTC 23310</strain>
    </source>
</reference>
<evidence type="ECO:0000256" key="9">
    <source>
        <dbReference type="ARBA" id="ARBA00022833"/>
    </source>
</evidence>
<dbReference type="PANTHER" id="PTHR38340:SF1">
    <property type="entry name" value="S-LAYER PROTEIN"/>
    <property type="match status" value="1"/>
</dbReference>
<dbReference type="SUPFAM" id="SSF55486">
    <property type="entry name" value="Metalloproteases ('zincins'), catalytic domain"/>
    <property type="match status" value="1"/>
</dbReference>
<evidence type="ECO:0000256" key="8">
    <source>
        <dbReference type="ARBA" id="ARBA00022801"/>
    </source>
</evidence>
<dbReference type="InterPro" id="IPR013858">
    <property type="entry name" value="Peptidase_M10B_C"/>
</dbReference>
<evidence type="ECO:0000256" key="2">
    <source>
        <dbReference type="ARBA" id="ARBA00004613"/>
    </source>
</evidence>
<sequence>MCVLCAALHPDRAEALWQTHAGSLTAPIAAAGSNDAKEIADYLVKGYWNEAYPSFSEDHDPRRFDVSAGGELTYSFRGMSAAEKKIAKQALAAWTEVSGLTFREVQTGGDIRFRNDDPLNVGGGAYSYSQLDGWLGDVRKIDYSVISIDKNWDTKPISLNSYWFQTYVHEIGHALGLGHAGQYNGEGTIDREFKYDSWQLSVMSYVAQDENPNVRGEYAFLGSLMSADILAIQSIYGTDVRANHGNSTYGYKSNIGGPLGQMMMAWLDKKPMGRDVWQGNPMAFTVYDTGGKDVINLSKAFYGQRISLAEGAVSDFMGVRGGMVIAYGSTIENAIGGRGGDRFTGNDVANRLDGRGGHDRLNGQAGADLLVGSDGRDRLFGGADDDRLLGGAGDDVLNGGAGVDTAVFGGKAAIRLTLGKTGAQQTGNGRDSLLGVENVVTGGGNDRLTGNEQKNILNAGTGHDLLKGQGGDDRLLGGAGKDRLFGGNGNDTLLAGDDADQLTGGGGDDSLDGGSGSDLLKGDEGHDTLLGGEGADSLYGGAGNDRLTGGGGADVFRFGLEQDHVTDFTDDVDTLELWADLWGGVSLSVTEVLASYATVQAEGVVLNFGNGHVLTLEGLTDTAVLLNDIRIL</sequence>
<dbReference type="PRINTS" id="PR00313">
    <property type="entry name" value="CABNDNGRPT"/>
</dbReference>
<evidence type="ECO:0000259" key="11">
    <source>
        <dbReference type="SMART" id="SM00235"/>
    </source>
</evidence>
<dbReference type="Proteomes" id="UP000638981">
    <property type="component" value="Unassembled WGS sequence"/>
</dbReference>
<keyword evidence="8" id="KW-0378">Hydrolase</keyword>
<dbReference type="GO" id="GO:0006508">
    <property type="term" value="P:proteolysis"/>
    <property type="evidence" value="ECO:0007669"/>
    <property type="project" value="UniProtKB-KW"/>
</dbReference>
<proteinExistence type="inferred from homology"/>
<reference evidence="12" key="1">
    <citation type="journal article" date="2014" name="Int. J. Syst. Evol. Microbiol.">
        <title>Complete genome sequence of Corynebacterium casei LMG S-19264T (=DSM 44701T), isolated from a smear-ripened cheese.</title>
        <authorList>
            <consortium name="US DOE Joint Genome Institute (JGI-PGF)"/>
            <person name="Walter F."/>
            <person name="Albersmeier A."/>
            <person name="Kalinowski J."/>
            <person name="Ruckert C."/>
        </authorList>
    </citation>
    <scope>NUCLEOTIDE SEQUENCE</scope>
    <source>
        <strain evidence="12">KCTC 23310</strain>
    </source>
</reference>
<evidence type="ECO:0000256" key="6">
    <source>
        <dbReference type="ARBA" id="ARBA00022723"/>
    </source>
</evidence>
<dbReference type="CDD" id="cd04277">
    <property type="entry name" value="ZnMc_serralysin_like"/>
    <property type="match status" value="1"/>
</dbReference>
<dbReference type="Gene3D" id="2.150.10.10">
    <property type="entry name" value="Serralysin-like metalloprotease, C-terminal"/>
    <property type="match status" value="3"/>
</dbReference>
<evidence type="ECO:0000256" key="3">
    <source>
        <dbReference type="ARBA" id="ARBA00009490"/>
    </source>
</evidence>
<dbReference type="GO" id="GO:0005509">
    <property type="term" value="F:calcium ion binding"/>
    <property type="evidence" value="ECO:0007669"/>
    <property type="project" value="InterPro"/>
</dbReference>
<evidence type="ECO:0000313" key="13">
    <source>
        <dbReference type="Proteomes" id="UP000638981"/>
    </source>
</evidence>
<keyword evidence="5" id="KW-0645">Protease</keyword>
<dbReference type="InterPro" id="IPR018511">
    <property type="entry name" value="Hemolysin-typ_Ca-bd_CS"/>
</dbReference>
<organism evidence="12 13">
    <name type="scientific">Neogemmobacter tilapiae</name>
    <dbReference type="NCBI Taxonomy" id="875041"/>
    <lineage>
        <taxon>Bacteria</taxon>
        <taxon>Pseudomonadati</taxon>
        <taxon>Pseudomonadota</taxon>
        <taxon>Alphaproteobacteria</taxon>
        <taxon>Rhodobacterales</taxon>
        <taxon>Paracoccaceae</taxon>
        <taxon>Neogemmobacter</taxon>
    </lineage>
</organism>
<dbReference type="EMBL" id="BMYJ01000002">
    <property type="protein sequence ID" value="GHC48550.1"/>
    <property type="molecule type" value="Genomic_DNA"/>
</dbReference>
<dbReference type="InterPro" id="IPR001818">
    <property type="entry name" value="Pept_M10_metallopeptidase"/>
</dbReference>
<name>A0A918TJA5_9RHOB</name>
<dbReference type="SMART" id="SM00235">
    <property type="entry name" value="ZnMc"/>
    <property type="match status" value="1"/>
</dbReference>
<keyword evidence="13" id="KW-1185">Reference proteome</keyword>
<dbReference type="GO" id="GO:0004222">
    <property type="term" value="F:metalloendopeptidase activity"/>
    <property type="evidence" value="ECO:0007669"/>
    <property type="project" value="InterPro"/>
</dbReference>
<dbReference type="AlphaFoldDB" id="A0A918TJA5"/>
<dbReference type="Pfam" id="PF00353">
    <property type="entry name" value="HemolysinCabind"/>
    <property type="match status" value="3"/>
</dbReference>
<dbReference type="Pfam" id="PF08548">
    <property type="entry name" value="Peptidase_M10_C"/>
    <property type="match status" value="1"/>
</dbReference>
<keyword evidence="9" id="KW-0862">Zinc</keyword>
<feature type="domain" description="Peptidase metallopeptidase" evidence="11">
    <location>
        <begin position="60"/>
        <end position="208"/>
    </location>
</feature>
<evidence type="ECO:0000313" key="12">
    <source>
        <dbReference type="EMBL" id="GHC48550.1"/>
    </source>
</evidence>
<evidence type="ECO:0000256" key="7">
    <source>
        <dbReference type="ARBA" id="ARBA00022737"/>
    </source>
</evidence>
<keyword evidence="6" id="KW-0479">Metal-binding</keyword>
<comment type="similarity">
    <text evidence="3">Belongs to the peptidase M10B family.</text>
</comment>
<dbReference type="GO" id="GO:0008270">
    <property type="term" value="F:zinc ion binding"/>
    <property type="evidence" value="ECO:0007669"/>
    <property type="project" value="InterPro"/>
</dbReference>
<protein>
    <recommendedName>
        <fullName evidence="11">Peptidase metallopeptidase domain-containing protein</fullName>
    </recommendedName>
</protein>
<dbReference type="Gene3D" id="3.40.390.10">
    <property type="entry name" value="Collagenase (Catalytic Domain)"/>
    <property type="match status" value="1"/>
</dbReference>
<dbReference type="InterPro" id="IPR024079">
    <property type="entry name" value="MetalloPept_cat_dom_sf"/>
</dbReference>
<dbReference type="RefSeq" id="WP_189410351.1">
    <property type="nucleotide sequence ID" value="NZ_BMYJ01000002.1"/>
</dbReference>
<dbReference type="PANTHER" id="PTHR38340">
    <property type="entry name" value="S-LAYER PROTEIN"/>
    <property type="match status" value="1"/>
</dbReference>
<dbReference type="InterPro" id="IPR011049">
    <property type="entry name" value="Serralysin-like_metalloprot_C"/>
</dbReference>
<dbReference type="InterPro" id="IPR050557">
    <property type="entry name" value="RTX_toxin/Mannuronan_C5-epim"/>
</dbReference>
<evidence type="ECO:0000256" key="1">
    <source>
        <dbReference type="ARBA" id="ARBA00001913"/>
    </source>
</evidence>
<keyword evidence="7" id="KW-0677">Repeat</keyword>
<dbReference type="InterPro" id="IPR001343">
    <property type="entry name" value="Hemolysn_Ca-bd"/>
</dbReference>
<evidence type="ECO:0000256" key="4">
    <source>
        <dbReference type="ARBA" id="ARBA00022525"/>
    </source>
</evidence>
<dbReference type="InterPro" id="IPR006026">
    <property type="entry name" value="Peptidase_Metallo"/>
</dbReference>
<dbReference type="SUPFAM" id="SSF51120">
    <property type="entry name" value="beta-Roll"/>
    <property type="match status" value="3"/>
</dbReference>
<dbReference type="PROSITE" id="PS00330">
    <property type="entry name" value="HEMOLYSIN_CALCIUM"/>
    <property type="match status" value="5"/>
</dbReference>
<comment type="cofactor">
    <cofactor evidence="1">
        <name>Ca(2+)</name>
        <dbReference type="ChEBI" id="CHEBI:29108"/>
    </cofactor>
</comment>
<dbReference type="GO" id="GO:0005615">
    <property type="term" value="C:extracellular space"/>
    <property type="evidence" value="ECO:0007669"/>
    <property type="project" value="InterPro"/>
</dbReference>
<keyword evidence="4" id="KW-0964">Secreted</keyword>
<accession>A0A918TJA5</accession>
<feature type="compositionally biased region" description="Gly residues" evidence="10">
    <location>
        <begin position="503"/>
        <end position="516"/>
    </location>
</feature>
<evidence type="ECO:0000256" key="10">
    <source>
        <dbReference type="SAM" id="MobiDB-lite"/>
    </source>
</evidence>
<dbReference type="GO" id="GO:0031012">
    <property type="term" value="C:extracellular matrix"/>
    <property type="evidence" value="ECO:0007669"/>
    <property type="project" value="InterPro"/>
</dbReference>
<feature type="region of interest" description="Disordered" evidence="10">
    <location>
        <begin position="495"/>
        <end position="526"/>
    </location>
</feature>
<dbReference type="InterPro" id="IPR034033">
    <property type="entry name" value="Serralysin-like"/>
</dbReference>
<comment type="caution">
    <text evidence="12">The sequence shown here is derived from an EMBL/GenBank/DDBJ whole genome shotgun (WGS) entry which is preliminary data.</text>
</comment>
<dbReference type="Pfam" id="PF00413">
    <property type="entry name" value="Peptidase_M10"/>
    <property type="match status" value="1"/>
</dbReference>